<dbReference type="EMBL" id="CP016793">
    <property type="protein sequence ID" value="ANZ40993.1"/>
    <property type="molecule type" value="Genomic_DNA"/>
</dbReference>
<protein>
    <recommendedName>
        <fullName evidence="4">Secreted protein</fullName>
    </recommendedName>
</protein>
<dbReference type="STRING" id="1586287.BBK82_38455"/>
<dbReference type="KEGG" id="led:BBK82_38455"/>
<dbReference type="Proteomes" id="UP000093053">
    <property type="component" value="Chromosome"/>
</dbReference>
<evidence type="ECO:0000313" key="3">
    <source>
        <dbReference type="Proteomes" id="UP000093053"/>
    </source>
</evidence>
<organism evidence="2 3">
    <name type="scientific">Lentzea guizhouensis</name>
    <dbReference type="NCBI Taxonomy" id="1586287"/>
    <lineage>
        <taxon>Bacteria</taxon>
        <taxon>Bacillati</taxon>
        <taxon>Actinomycetota</taxon>
        <taxon>Actinomycetes</taxon>
        <taxon>Pseudonocardiales</taxon>
        <taxon>Pseudonocardiaceae</taxon>
        <taxon>Lentzea</taxon>
    </lineage>
</organism>
<keyword evidence="1" id="KW-0732">Signal</keyword>
<name>A0A1B2HTF7_9PSEU</name>
<dbReference type="OrthoDB" id="3699848at2"/>
<dbReference type="PROSITE" id="PS51257">
    <property type="entry name" value="PROKAR_LIPOPROTEIN"/>
    <property type="match status" value="1"/>
</dbReference>
<proteinExistence type="predicted"/>
<keyword evidence="3" id="KW-1185">Reference proteome</keyword>
<reference evidence="2 3" key="1">
    <citation type="submission" date="2016-07" db="EMBL/GenBank/DDBJ databases">
        <title>Complete genome sequence of the Lentzea guizhouensis DHS C013.</title>
        <authorList>
            <person name="Cao C."/>
        </authorList>
    </citation>
    <scope>NUCLEOTIDE SEQUENCE [LARGE SCALE GENOMIC DNA]</scope>
    <source>
        <strain evidence="2 3">DHS C013</strain>
    </source>
</reference>
<dbReference type="RefSeq" id="WP_065919330.1">
    <property type="nucleotide sequence ID" value="NZ_CP016793.1"/>
</dbReference>
<evidence type="ECO:0000256" key="1">
    <source>
        <dbReference type="SAM" id="SignalP"/>
    </source>
</evidence>
<evidence type="ECO:0008006" key="4">
    <source>
        <dbReference type="Google" id="ProtNLM"/>
    </source>
</evidence>
<sequence>MKKTALAALFATVPLVLAPTAASAFACYDNLSSSVGTMTTIVREEFIKPVCQAQLQPGTEREDLTQLRDVVIPKAIDNLAGMKLIFERAKPVLDGLIEKCYSPQDFCSPDAIGRAVKCIKAELPSIAAAVMSPSTLTESCDGFEAVAKTDPEALRVRARTAAESYIAYLRG</sequence>
<dbReference type="AlphaFoldDB" id="A0A1B2HTF7"/>
<feature type="chain" id="PRO_5038893879" description="Secreted protein" evidence="1">
    <location>
        <begin position="27"/>
        <end position="171"/>
    </location>
</feature>
<feature type="signal peptide" evidence="1">
    <location>
        <begin position="1"/>
        <end position="26"/>
    </location>
</feature>
<gene>
    <name evidence="2" type="ORF">BBK82_38455</name>
</gene>
<accession>A0A1B2HTF7</accession>
<evidence type="ECO:0000313" key="2">
    <source>
        <dbReference type="EMBL" id="ANZ40993.1"/>
    </source>
</evidence>